<dbReference type="Proteomes" id="UP001524586">
    <property type="component" value="Unassembled WGS sequence"/>
</dbReference>
<dbReference type="SUPFAM" id="SSF57938">
    <property type="entry name" value="DnaJ/Hsp40 cysteine-rich domain"/>
    <property type="match status" value="1"/>
</dbReference>
<comment type="caution">
    <text evidence="1">The sequence shown here is derived from an EMBL/GenBank/DDBJ whole genome shotgun (WGS) entry which is preliminary data.</text>
</comment>
<dbReference type="RefSeq" id="WP_256616933.1">
    <property type="nucleotide sequence ID" value="NZ_JANIBK010000172.1"/>
</dbReference>
<proteinExistence type="predicted"/>
<sequence length="236" mass="26577">MNVSMKLVKATLSRFLDSFDSGADSILSCLINGSIDCDEARRRLDIRFYLFNGRMCGIDSLLWLVHSDIQDIVSSNRDSLKARFDYYYDRISKMAIQRIVDSSYSPIFGADTEAVETVLLPPEKSDSEQPVEAVVSLKECPVCLGVGYPESSDFSPCNNCSGSGFISSDVEILPFSSFPSTSAGSKRHYFRNITFMPGYVKRHSLSAFNRLTFRTFSNRLSKSFPLYDKSKELRHV</sequence>
<organism evidence="1 2">
    <name type="scientific">Methylomonas rivi</name>
    <dbReference type="NCBI Taxonomy" id="2952226"/>
    <lineage>
        <taxon>Bacteria</taxon>
        <taxon>Pseudomonadati</taxon>
        <taxon>Pseudomonadota</taxon>
        <taxon>Gammaproteobacteria</taxon>
        <taxon>Methylococcales</taxon>
        <taxon>Methylococcaceae</taxon>
        <taxon>Methylomonas</taxon>
    </lineage>
</organism>
<gene>
    <name evidence="1" type="ORF">NP596_18770</name>
</gene>
<protein>
    <submittedName>
        <fullName evidence="1">Uncharacterized protein</fullName>
    </submittedName>
</protein>
<evidence type="ECO:0000313" key="1">
    <source>
        <dbReference type="EMBL" id="MCQ8130510.1"/>
    </source>
</evidence>
<evidence type="ECO:0000313" key="2">
    <source>
        <dbReference type="Proteomes" id="UP001524586"/>
    </source>
</evidence>
<accession>A0ABT1U9L4</accession>
<name>A0ABT1U9L4_9GAMM</name>
<dbReference type="InterPro" id="IPR036410">
    <property type="entry name" value="HSP_DnaJ_Cys-rich_dom_sf"/>
</dbReference>
<reference evidence="1 2" key="1">
    <citation type="submission" date="2022-07" db="EMBL/GenBank/DDBJ databases">
        <title>Methylomonas rivi sp. nov., Methylomonas rosea sp. nov., Methylomonas aureus sp. nov. and Methylomonas subterranea sp. nov., four novel methanotrophs isolated from a freshwater creek and the deep terrestrial subsurface.</title>
        <authorList>
            <person name="Abin C."/>
            <person name="Sankaranarayanan K."/>
            <person name="Garner C."/>
            <person name="Sindelar R."/>
            <person name="Kotary K."/>
            <person name="Garner R."/>
            <person name="Barclay S."/>
            <person name="Lawson P."/>
            <person name="Krumholz L."/>
        </authorList>
    </citation>
    <scope>NUCLEOTIDE SEQUENCE [LARGE SCALE GENOMIC DNA]</scope>
    <source>
        <strain evidence="1 2">WSC-6</strain>
    </source>
</reference>
<keyword evidence="2" id="KW-1185">Reference proteome</keyword>
<dbReference type="EMBL" id="JANIBK010000172">
    <property type="protein sequence ID" value="MCQ8130510.1"/>
    <property type="molecule type" value="Genomic_DNA"/>
</dbReference>